<evidence type="ECO:0000259" key="3">
    <source>
        <dbReference type="PROSITE" id="PS50112"/>
    </source>
</evidence>
<reference evidence="5 6" key="1">
    <citation type="journal article" date="2023" name="Microorganisms">
        <title>Thiorhodovibrio frisius and Trv. litoralis spp. nov., Two Novel Members from a Clade of Fastidious Purple Sulfur Bacteria That Exhibit Unique Red-Shifted Light-Harvesting Capabilities.</title>
        <authorList>
            <person name="Methner A."/>
            <person name="Kuzyk S.B."/>
            <person name="Petersen J."/>
            <person name="Bauer S."/>
            <person name="Brinkmann H."/>
            <person name="Sichau K."/>
            <person name="Wanner G."/>
            <person name="Wolf J."/>
            <person name="Neumann-Schaal M."/>
            <person name="Henke P."/>
            <person name="Tank M."/>
            <person name="Sproer C."/>
            <person name="Bunk B."/>
            <person name="Overmann J."/>
        </authorList>
    </citation>
    <scope>NUCLEOTIDE SEQUENCE [LARGE SCALE GENOMIC DNA]</scope>
    <source>
        <strain evidence="5 6">DSM 6702</strain>
    </source>
</reference>
<organism evidence="5 6">
    <name type="scientific">Thiorhodovibrio winogradskyi</name>
    <dbReference type="NCBI Taxonomy" id="77007"/>
    <lineage>
        <taxon>Bacteria</taxon>
        <taxon>Pseudomonadati</taxon>
        <taxon>Pseudomonadota</taxon>
        <taxon>Gammaproteobacteria</taxon>
        <taxon>Chromatiales</taxon>
        <taxon>Chromatiaceae</taxon>
        <taxon>Thiorhodovibrio</taxon>
    </lineage>
</organism>
<dbReference type="SUPFAM" id="SSF55781">
    <property type="entry name" value="GAF domain-like"/>
    <property type="match status" value="1"/>
</dbReference>
<name>A0ABZ0SCP0_9GAMM</name>
<feature type="domain" description="GGDEF" evidence="4">
    <location>
        <begin position="464"/>
        <end position="593"/>
    </location>
</feature>
<sequence length="596" mass="67445">MTFLPDTQVTLTAPHPSAAIPGALYLLHVDVHGQRTFCFVTDRLLAMLDLTREQILADAQVVFQRVHPEDYPGFVALQQRTLANPRVFFWEGRVVAREATYWWRLESKARSLPEGGALWEGVVTDITATKDAEAARAASETRFERLVRFAPVPLGSLDRSLKTRFYNEAFTNAFGYTAADLPDWERWWELAYPDPTYRQVLRKTWDSAMAAGDDRREPFKATVTCKGGQRRFVEIHPTEIGDDHLAAFVDITEVAQRTACEEAMRDISRLFLAVNGTNLDAAITTALGRIGACLGAHRCYLFLMDSDGLTMTCTHEWCSSGTRPQIDELHGLPVDRYPWLPEIARSRQAAWVTQDDINRLSPEEQRIIADGDIQSMLAVPLFETEQMRGILGLDDVHAQRRWNDFEQGLLRLVADIISTALERDRLQRALHDLAYRDALTGLPNRRAFDERLAIEIARGQRYRQVFALLLFDIDHFKLINDNHGHVVGDQILHRFGEIILKRLRLADTLARWGGEEFTLLLPGTAAAGARRLAEQLRESVAAATFPRVERLTVSIGVTEFLPDDDSDSLFRRVDRALYAAKEQGRNCCVFRSGKPG</sequence>
<dbReference type="InterPro" id="IPR043128">
    <property type="entry name" value="Rev_trsase/Diguanyl_cyclase"/>
</dbReference>
<dbReference type="SMART" id="SM00267">
    <property type="entry name" value="GGDEF"/>
    <property type="match status" value="1"/>
</dbReference>
<keyword evidence="5" id="KW-0548">Nucleotidyltransferase</keyword>
<dbReference type="CDD" id="cd01949">
    <property type="entry name" value="GGDEF"/>
    <property type="match status" value="1"/>
</dbReference>
<dbReference type="InterPro" id="IPR000014">
    <property type="entry name" value="PAS"/>
</dbReference>
<dbReference type="EC" id="2.7.7.65" evidence="1"/>
<dbReference type="PROSITE" id="PS50112">
    <property type="entry name" value="PAS"/>
    <property type="match status" value="1"/>
</dbReference>
<evidence type="ECO:0000313" key="5">
    <source>
        <dbReference type="EMBL" id="WPL18232.1"/>
    </source>
</evidence>
<keyword evidence="6" id="KW-1185">Reference proteome</keyword>
<accession>A0ABZ0SCP0</accession>
<dbReference type="SMART" id="SM00065">
    <property type="entry name" value="GAF"/>
    <property type="match status" value="1"/>
</dbReference>
<dbReference type="GO" id="GO:0052621">
    <property type="term" value="F:diguanylate cyclase activity"/>
    <property type="evidence" value="ECO:0007669"/>
    <property type="project" value="UniProtKB-EC"/>
</dbReference>
<dbReference type="InterPro" id="IPR029787">
    <property type="entry name" value="Nucleotide_cyclase"/>
</dbReference>
<comment type="catalytic activity">
    <reaction evidence="2">
        <text>2 GTP = 3',3'-c-di-GMP + 2 diphosphate</text>
        <dbReference type="Rhea" id="RHEA:24898"/>
        <dbReference type="ChEBI" id="CHEBI:33019"/>
        <dbReference type="ChEBI" id="CHEBI:37565"/>
        <dbReference type="ChEBI" id="CHEBI:58805"/>
        <dbReference type="EC" id="2.7.7.65"/>
    </reaction>
</comment>
<dbReference type="Proteomes" id="UP001432180">
    <property type="component" value="Chromosome"/>
</dbReference>
<keyword evidence="5" id="KW-0808">Transferase</keyword>
<feature type="domain" description="PAS" evidence="3">
    <location>
        <begin position="26"/>
        <end position="85"/>
    </location>
</feature>
<dbReference type="InterPro" id="IPR035965">
    <property type="entry name" value="PAS-like_dom_sf"/>
</dbReference>
<dbReference type="RefSeq" id="WP_328984007.1">
    <property type="nucleotide sequence ID" value="NZ_CP121472.1"/>
</dbReference>
<dbReference type="PROSITE" id="PS50887">
    <property type="entry name" value="GGDEF"/>
    <property type="match status" value="1"/>
</dbReference>
<dbReference type="SUPFAM" id="SSF55073">
    <property type="entry name" value="Nucleotide cyclase"/>
    <property type="match status" value="1"/>
</dbReference>
<dbReference type="Gene3D" id="3.30.450.20">
    <property type="entry name" value="PAS domain"/>
    <property type="match status" value="2"/>
</dbReference>
<gene>
    <name evidence="5" type="primary">ydaM_5</name>
    <name evidence="5" type="ORF">Thiowin_03293</name>
</gene>
<dbReference type="CDD" id="cd00130">
    <property type="entry name" value="PAS"/>
    <property type="match status" value="1"/>
</dbReference>
<dbReference type="Pfam" id="PF01590">
    <property type="entry name" value="GAF"/>
    <property type="match status" value="1"/>
</dbReference>
<dbReference type="NCBIfam" id="TIGR00229">
    <property type="entry name" value="sensory_box"/>
    <property type="match status" value="1"/>
</dbReference>
<evidence type="ECO:0000256" key="1">
    <source>
        <dbReference type="ARBA" id="ARBA00012528"/>
    </source>
</evidence>
<proteinExistence type="predicted"/>
<dbReference type="InterPro" id="IPR029016">
    <property type="entry name" value="GAF-like_dom_sf"/>
</dbReference>
<dbReference type="SUPFAM" id="SSF55785">
    <property type="entry name" value="PYP-like sensor domain (PAS domain)"/>
    <property type="match status" value="2"/>
</dbReference>
<evidence type="ECO:0000259" key="4">
    <source>
        <dbReference type="PROSITE" id="PS50887"/>
    </source>
</evidence>
<dbReference type="EMBL" id="CP121472">
    <property type="protein sequence ID" value="WPL18232.1"/>
    <property type="molecule type" value="Genomic_DNA"/>
</dbReference>
<dbReference type="Gene3D" id="3.30.450.40">
    <property type="match status" value="1"/>
</dbReference>
<dbReference type="Gene3D" id="3.30.70.270">
    <property type="match status" value="1"/>
</dbReference>
<dbReference type="NCBIfam" id="TIGR00254">
    <property type="entry name" value="GGDEF"/>
    <property type="match status" value="1"/>
</dbReference>
<dbReference type="PANTHER" id="PTHR45138">
    <property type="entry name" value="REGULATORY COMPONENTS OF SENSORY TRANSDUCTION SYSTEM"/>
    <property type="match status" value="1"/>
</dbReference>
<dbReference type="Pfam" id="PF00990">
    <property type="entry name" value="GGDEF"/>
    <property type="match status" value="1"/>
</dbReference>
<dbReference type="InterPro" id="IPR050469">
    <property type="entry name" value="Diguanylate_Cyclase"/>
</dbReference>
<dbReference type="InterPro" id="IPR003018">
    <property type="entry name" value="GAF"/>
</dbReference>
<dbReference type="SMART" id="SM00091">
    <property type="entry name" value="PAS"/>
    <property type="match status" value="2"/>
</dbReference>
<evidence type="ECO:0000313" key="6">
    <source>
        <dbReference type="Proteomes" id="UP001432180"/>
    </source>
</evidence>
<dbReference type="InterPro" id="IPR000160">
    <property type="entry name" value="GGDEF_dom"/>
</dbReference>
<dbReference type="PANTHER" id="PTHR45138:SF9">
    <property type="entry name" value="DIGUANYLATE CYCLASE DGCM-RELATED"/>
    <property type="match status" value="1"/>
</dbReference>
<protein>
    <recommendedName>
        <fullName evidence="1">diguanylate cyclase</fullName>
        <ecNumber evidence="1">2.7.7.65</ecNumber>
    </recommendedName>
</protein>
<evidence type="ECO:0000256" key="2">
    <source>
        <dbReference type="ARBA" id="ARBA00034247"/>
    </source>
</evidence>